<dbReference type="SUPFAM" id="SSF48452">
    <property type="entry name" value="TPR-like"/>
    <property type="match status" value="1"/>
</dbReference>
<gene>
    <name evidence="5" type="ORF">H8E29_05880</name>
</gene>
<protein>
    <submittedName>
        <fullName evidence="5">C39 family peptidase</fullName>
    </submittedName>
</protein>
<evidence type="ECO:0000256" key="1">
    <source>
        <dbReference type="ARBA" id="ARBA00022737"/>
    </source>
</evidence>
<dbReference type="InterPro" id="IPR038765">
    <property type="entry name" value="Papain-like_cys_pep_sf"/>
</dbReference>
<reference evidence="5 6" key="1">
    <citation type="submission" date="2020-08" db="EMBL/GenBank/DDBJ databases">
        <title>Bridging the membrane lipid divide: bacteria of the FCB group superphylum have the potential to synthesize archaeal ether lipids.</title>
        <authorList>
            <person name="Villanueva L."/>
            <person name="Von Meijenfeldt F.A.B."/>
            <person name="Westbye A.B."/>
            <person name="Yadav S."/>
            <person name="Hopmans E.C."/>
            <person name="Dutilh B.E."/>
            <person name="Sinninghe Damste J.S."/>
        </authorList>
    </citation>
    <scope>NUCLEOTIDE SEQUENCE [LARGE SCALE GENOMIC DNA]</scope>
    <source>
        <strain evidence="5">NIOZ-UU36</strain>
    </source>
</reference>
<dbReference type="AlphaFoldDB" id="A0A8J6NJ50"/>
<feature type="domain" description="Peptidase C39-like" evidence="4">
    <location>
        <begin position="104"/>
        <end position="230"/>
    </location>
</feature>
<dbReference type="PROSITE" id="PS50005">
    <property type="entry name" value="TPR"/>
    <property type="match status" value="1"/>
</dbReference>
<dbReference type="Proteomes" id="UP000614469">
    <property type="component" value="Unassembled WGS sequence"/>
</dbReference>
<name>A0A8J6NJ50_9CHLR</name>
<proteinExistence type="predicted"/>
<evidence type="ECO:0000256" key="3">
    <source>
        <dbReference type="PROSITE-ProRule" id="PRU00339"/>
    </source>
</evidence>
<dbReference type="SUPFAM" id="SSF54001">
    <property type="entry name" value="Cysteine proteinases"/>
    <property type="match status" value="1"/>
</dbReference>
<keyword evidence="1" id="KW-0677">Repeat</keyword>
<dbReference type="InterPro" id="IPR013105">
    <property type="entry name" value="TPR_2"/>
</dbReference>
<dbReference type="Pfam" id="PF07719">
    <property type="entry name" value="TPR_2"/>
    <property type="match status" value="1"/>
</dbReference>
<keyword evidence="2 3" id="KW-0802">TPR repeat</keyword>
<sequence length="413" mass="47080">MSKKKIIIILTVLFILAVLVLQIPRVESALSWRYEKFIIYLRNIVNPPGPVPTALPVTPLPSIAQTVEVTETLAIATPTLETLPVNPAATSAPLPEKILLPSPPYEEQTPNNCGPATLSMALHLYGWEGDQSEIAAQIKPVLQDRNVNPEEMAYYVRNFAGWLNIGYRVAGDLDMLKKLIAANYPVIVESVTSLDPNDAFGPSDDLWAAHYLLLTGYDDTTQTFIVQDSYHGADLTISYEQLEDEWQPFNNLYMVLYYPRDENELEILLGSDWNPDANRQHALANSRSEIKADPNNVYAWFNLGSNLVYFEEYEEAALAYDKARELELLPLRMFRYQFGPFWAYFHADRIDELLLLADYARGITNMSEETWFWYGWALYRQNEFKDAKAAWEKALSINDSPYADAHTALEYVQ</sequence>
<dbReference type="Gene3D" id="1.25.40.10">
    <property type="entry name" value="Tetratricopeptide repeat domain"/>
    <property type="match status" value="2"/>
</dbReference>
<dbReference type="InterPro" id="IPR019734">
    <property type="entry name" value="TPR_rpt"/>
</dbReference>
<evidence type="ECO:0000256" key="2">
    <source>
        <dbReference type="ARBA" id="ARBA00022803"/>
    </source>
</evidence>
<dbReference type="InterPro" id="IPR039564">
    <property type="entry name" value="Peptidase_C39-like"/>
</dbReference>
<dbReference type="EMBL" id="JACNJN010000079">
    <property type="protein sequence ID" value="MBC8334774.1"/>
    <property type="molecule type" value="Genomic_DNA"/>
</dbReference>
<dbReference type="InterPro" id="IPR011990">
    <property type="entry name" value="TPR-like_helical_dom_sf"/>
</dbReference>
<dbReference type="Gene3D" id="3.90.70.10">
    <property type="entry name" value="Cysteine proteinases"/>
    <property type="match status" value="1"/>
</dbReference>
<comment type="caution">
    <text evidence="5">The sequence shown here is derived from an EMBL/GenBank/DDBJ whole genome shotgun (WGS) entry which is preliminary data.</text>
</comment>
<evidence type="ECO:0000313" key="6">
    <source>
        <dbReference type="Proteomes" id="UP000614469"/>
    </source>
</evidence>
<dbReference type="Pfam" id="PF13529">
    <property type="entry name" value="Peptidase_C39_2"/>
    <property type="match status" value="1"/>
</dbReference>
<organism evidence="5 6">
    <name type="scientific">Candidatus Desulfolinea nitratireducens</name>
    <dbReference type="NCBI Taxonomy" id="2841698"/>
    <lineage>
        <taxon>Bacteria</taxon>
        <taxon>Bacillati</taxon>
        <taxon>Chloroflexota</taxon>
        <taxon>Anaerolineae</taxon>
        <taxon>Anaerolineales</taxon>
        <taxon>Anaerolineales incertae sedis</taxon>
        <taxon>Candidatus Desulfolinea</taxon>
    </lineage>
</organism>
<feature type="repeat" description="TPR" evidence="3">
    <location>
        <begin position="368"/>
        <end position="401"/>
    </location>
</feature>
<evidence type="ECO:0000259" key="4">
    <source>
        <dbReference type="Pfam" id="PF13529"/>
    </source>
</evidence>
<accession>A0A8J6NJ50</accession>
<evidence type="ECO:0000313" key="5">
    <source>
        <dbReference type="EMBL" id="MBC8334774.1"/>
    </source>
</evidence>